<dbReference type="AlphaFoldDB" id="Q7UHU3"/>
<sequence>MSCFRQFSHCRMCVAKPPSSGLRCFVRLSESLCRVCKLFRRISIQRAIAS</sequence>
<name>Q7UHU3_RHOBA</name>
<evidence type="ECO:0000313" key="2">
    <source>
        <dbReference type="Proteomes" id="UP000001025"/>
    </source>
</evidence>
<dbReference type="Proteomes" id="UP000001025">
    <property type="component" value="Chromosome"/>
</dbReference>
<proteinExistence type="predicted"/>
<accession>Q7UHU3</accession>
<dbReference type="InParanoid" id="Q7UHU3"/>
<dbReference type="EMBL" id="BX294156">
    <property type="protein sequence ID" value="CAD77876.1"/>
    <property type="molecule type" value="Genomic_DNA"/>
</dbReference>
<gene>
    <name evidence="1" type="ordered locus">RB12972</name>
</gene>
<organism evidence="1 2">
    <name type="scientific">Rhodopirellula baltica (strain DSM 10527 / NCIMB 13988 / SH1)</name>
    <dbReference type="NCBI Taxonomy" id="243090"/>
    <lineage>
        <taxon>Bacteria</taxon>
        <taxon>Pseudomonadati</taxon>
        <taxon>Planctomycetota</taxon>
        <taxon>Planctomycetia</taxon>
        <taxon>Pirellulales</taxon>
        <taxon>Pirellulaceae</taxon>
        <taxon>Rhodopirellula</taxon>
    </lineage>
</organism>
<reference evidence="1 2" key="1">
    <citation type="journal article" date="2003" name="Proc. Natl. Acad. Sci. U.S.A.">
        <title>Complete genome sequence of the marine planctomycete Pirellula sp. strain 1.</title>
        <authorList>
            <person name="Gloeckner F.O."/>
            <person name="Kube M."/>
            <person name="Bauer M."/>
            <person name="Teeling H."/>
            <person name="Lombardot T."/>
            <person name="Ludwig W."/>
            <person name="Gade D."/>
            <person name="Beck A."/>
            <person name="Borzym K."/>
            <person name="Heitmann K."/>
            <person name="Rabus R."/>
            <person name="Schlesner H."/>
            <person name="Amann R."/>
            <person name="Reinhardt R."/>
        </authorList>
    </citation>
    <scope>NUCLEOTIDE SEQUENCE [LARGE SCALE GENOMIC DNA]</scope>
    <source>
        <strain evidence="2">DSM 10527 / NCIMB 13988 / SH1</strain>
    </source>
</reference>
<dbReference type="EnsemblBacteria" id="CAD77876">
    <property type="protein sequence ID" value="CAD77876"/>
    <property type="gene ID" value="RB12972"/>
</dbReference>
<dbReference type="HOGENOM" id="CLU_3122039_0_0_0"/>
<evidence type="ECO:0000313" key="1">
    <source>
        <dbReference type="EMBL" id="CAD77876.1"/>
    </source>
</evidence>
<keyword evidence="2" id="KW-1185">Reference proteome</keyword>
<protein>
    <submittedName>
        <fullName evidence="1">Uncharacterized protein</fullName>
    </submittedName>
</protein>
<dbReference type="KEGG" id="rba:RB12972"/>